<dbReference type="EMBL" id="JAGTJR010000110">
    <property type="protein sequence ID" value="KAH7009324.1"/>
    <property type="molecule type" value="Genomic_DNA"/>
</dbReference>
<name>A0ABQ8FQD0_9PEZI</name>
<comment type="caution">
    <text evidence="2">The sequence shown here is derived from an EMBL/GenBank/DDBJ whole genome shotgun (WGS) entry which is preliminary data.</text>
</comment>
<proteinExistence type="predicted"/>
<keyword evidence="3" id="KW-1185">Reference proteome</keyword>
<evidence type="ECO:0000313" key="2">
    <source>
        <dbReference type="EMBL" id="KAH7009324.1"/>
    </source>
</evidence>
<accession>A0ABQ8FQD0</accession>
<feature type="region of interest" description="Disordered" evidence="1">
    <location>
        <begin position="52"/>
        <end position="72"/>
    </location>
</feature>
<sequence>QALEQQQSSNTAFSQAQSCNAAATASIPPGLQHLYTPVPSSFPHMTRRTSYTTAMPAGSPLTAGSTAQMPTPPAETAILSQCTTCHQCGSLVPLVPPEHSLNRSMSTPSFDRIAEDLRPETLFDDYSGMGSNLSESVASSVSVPGSFSSMMSPTMGGLNISFNNNSSTGEASKNAESDSQAGSGVIRRPMSQQSLRGRTASPRVRFPRLR</sequence>
<protein>
    <submittedName>
        <fullName evidence="2">Uncharacterized protein</fullName>
    </submittedName>
</protein>
<organism evidence="2 3">
    <name type="scientific">Macrophomina phaseolina</name>
    <dbReference type="NCBI Taxonomy" id="35725"/>
    <lineage>
        <taxon>Eukaryota</taxon>
        <taxon>Fungi</taxon>
        <taxon>Dikarya</taxon>
        <taxon>Ascomycota</taxon>
        <taxon>Pezizomycotina</taxon>
        <taxon>Dothideomycetes</taxon>
        <taxon>Dothideomycetes incertae sedis</taxon>
        <taxon>Botryosphaeriales</taxon>
        <taxon>Botryosphaeriaceae</taxon>
        <taxon>Macrophomina</taxon>
    </lineage>
</organism>
<feature type="non-terminal residue" evidence="2">
    <location>
        <position position="1"/>
    </location>
</feature>
<evidence type="ECO:0000256" key="1">
    <source>
        <dbReference type="SAM" id="MobiDB-lite"/>
    </source>
</evidence>
<gene>
    <name evidence="2" type="ORF">B0J12DRAFT_72862</name>
</gene>
<evidence type="ECO:0000313" key="3">
    <source>
        <dbReference type="Proteomes" id="UP000774617"/>
    </source>
</evidence>
<reference evidence="2 3" key="1">
    <citation type="journal article" date="2021" name="Nat. Commun.">
        <title>Genetic determinants of endophytism in the Arabidopsis root mycobiome.</title>
        <authorList>
            <person name="Mesny F."/>
            <person name="Miyauchi S."/>
            <person name="Thiergart T."/>
            <person name="Pickel B."/>
            <person name="Atanasova L."/>
            <person name="Karlsson M."/>
            <person name="Huettel B."/>
            <person name="Barry K.W."/>
            <person name="Haridas S."/>
            <person name="Chen C."/>
            <person name="Bauer D."/>
            <person name="Andreopoulos W."/>
            <person name="Pangilinan J."/>
            <person name="LaButti K."/>
            <person name="Riley R."/>
            <person name="Lipzen A."/>
            <person name="Clum A."/>
            <person name="Drula E."/>
            <person name="Henrissat B."/>
            <person name="Kohler A."/>
            <person name="Grigoriev I.V."/>
            <person name="Martin F.M."/>
            <person name="Hacquard S."/>
        </authorList>
    </citation>
    <scope>NUCLEOTIDE SEQUENCE [LARGE SCALE GENOMIC DNA]</scope>
    <source>
        <strain evidence="2 3">MPI-SDFR-AT-0080</strain>
    </source>
</reference>
<dbReference type="Proteomes" id="UP000774617">
    <property type="component" value="Unassembled WGS sequence"/>
</dbReference>
<feature type="compositionally biased region" description="Polar residues" evidence="1">
    <location>
        <begin position="160"/>
        <end position="171"/>
    </location>
</feature>
<feature type="region of interest" description="Disordered" evidence="1">
    <location>
        <begin position="159"/>
        <end position="210"/>
    </location>
</feature>